<proteinExistence type="predicted"/>
<reference evidence="2 3" key="2">
    <citation type="submission" date="2023-12" db="EMBL/GenBank/DDBJ databases">
        <title>Description of an unclassified Opitutus bacterium of Verrucomicrobiota.</title>
        <authorList>
            <person name="Zhang D.-F."/>
        </authorList>
    </citation>
    <scope>NUCLEOTIDE SEQUENCE [LARGE SCALE GENOMIC DNA]</scope>
    <source>
        <strain evidence="2 3">WL0086</strain>
    </source>
</reference>
<accession>A0ABZ1CCJ0</accession>
<dbReference type="Proteomes" id="UP000738431">
    <property type="component" value="Chromosome"/>
</dbReference>
<keyword evidence="3" id="KW-1185">Reference proteome</keyword>
<feature type="region of interest" description="Disordered" evidence="1">
    <location>
        <begin position="170"/>
        <end position="191"/>
    </location>
</feature>
<evidence type="ECO:0000313" key="3">
    <source>
        <dbReference type="Proteomes" id="UP000738431"/>
    </source>
</evidence>
<protein>
    <recommendedName>
        <fullName evidence="4">Terminase</fullName>
    </recommendedName>
</protein>
<reference evidence="2 3" key="1">
    <citation type="submission" date="2021-08" db="EMBL/GenBank/DDBJ databases">
        <authorList>
            <person name="Zhang D."/>
            <person name="Zhang A."/>
            <person name="Wang L."/>
        </authorList>
    </citation>
    <scope>NUCLEOTIDE SEQUENCE [LARGE SCALE GENOMIC DNA]</scope>
    <source>
        <strain evidence="2 3">WL0086</strain>
    </source>
</reference>
<organism evidence="2 3">
    <name type="scientific">Actomonas aquatica</name>
    <dbReference type="NCBI Taxonomy" id="2866162"/>
    <lineage>
        <taxon>Bacteria</taxon>
        <taxon>Pseudomonadati</taxon>
        <taxon>Verrucomicrobiota</taxon>
        <taxon>Opitutia</taxon>
        <taxon>Opitutales</taxon>
        <taxon>Opitutaceae</taxon>
        <taxon>Actomonas</taxon>
    </lineage>
</organism>
<sequence>MPKPILKSASRQPALEVEVVSDSPAITTAKSEPWQRVRHYVDLAGLHLAASTGSQVMAGMELLQLHQSYKGRGRRNDLNVFHDERSWGAAVKEEIGVSEATAWRWMEMGKQARKRLAKDSTDLAALIDTPPSALTTDERDALKRAVHKITDGATQTELMLEWGITKAPQGSAAKGGALGKGHKAPDSQPSPAEAAAEVARTKTERLQNLLDEALKDRPFNAAPQAQRKALHGLLVDLTAAVKETL</sequence>
<evidence type="ECO:0000313" key="2">
    <source>
        <dbReference type="EMBL" id="WRQ89382.1"/>
    </source>
</evidence>
<name>A0ABZ1CCJ0_9BACT</name>
<evidence type="ECO:0008006" key="4">
    <source>
        <dbReference type="Google" id="ProtNLM"/>
    </source>
</evidence>
<evidence type="ECO:0000256" key="1">
    <source>
        <dbReference type="SAM" id="MobiDB-lite"/>
    </source>
</evidence>
<gene>
    <name evidence="2" type="ORF">K1X11_008170</name>
</gene>
<dbReference type="RefSeq" id="WP_221029927.1">
    <property type="nucleotide sequence ID" value="NZ_CP139781.1"/>
</dbReference>
<dbReference type="EMBL" id="CP139781">
    <property type="protein sequence ID" value="WRQ89382.1"/>
    <property type="molecule type" value="Genomic_DNA"/>
</dbReference>